<keyword evidence="2" id="KW-1185">Reference proteome</keyword>
<organism evidence="1 2">
    <name type="scientific">Methanothermus fervidus (strain ATCC 43054 / DSM 2088 / JCM 10308 / V24 S)</name>
    <dbReference type="NCBI Taxonomy" id="523846"/>
    <lineage>
        <taxon>Archaea</taxon>
        <taxon>Methanobacteriati</taxon>
        <taxon>Methanobacteriota</taxon>
        <taxon>Methanomada group</taxon>
        <taxon>Methanobacteria</taxon>
        <taxon>Methanobacteriales</taxon>
        <taxon>Methanothermaceae</taxon>
        <taxon>Methanothermus</taxon>
    </lineage>
</organism>
<gene>
    <name evidence="1" type="ordered locus">Mfer_0801</name>
</gene>
<dbReference type="KEGG" id="mfv:Mfer_0801"/>
<protein>
    <submittedName>
        <fullName evidence="1">Uncharacterized protein</fullName>
    </submittedName>
</protein>
<sequence length="62" mass="7160">MYEMRIPPGVSYSSIAKVVNKYNLKLVQTDDGPVLRGKKEDLEKAKDLIVKDLKKRIKELEK</sequence>
<dbReference type="Proteomes" id="UP000002315">
    <property type="component" value="Chromosome"/>
</dbReference>
<dbReference type="HOGENOM" id="CLU_197246_0_0_2"/>
<reference evidence="1 2" key="1">
    <citation type="journal article" date="2010" name="Stand. Genomic Sci.">
        <title>Complete genome sequence of Methanothermus fervidus type strain (V24S).</title>
        <authorList>
            <person name="Anderson I."/>
            <person name="Djao O.D."/>
            <person name="Misra M."/>
            <person name="Chertkov O."/>
            <person name="Nolan M."/>
            <person name="Lucas S."/>
            <person name="Lapidus A."/>
            <person name="Del Rio T.G."/>
            <person name="Tice H."/>
            <person name="Cheng J.F."/>
            <person name="Tapia R."/>
            <person name="Han C."/>
            <person name="Goodwin L."/>
            <person name="Pitluck S."/>
            <person name="Liolios K."/>
            <person name="Ivanova N."/>
            <person name="Mavromatis K."/>
            <person name="Mikhailova N."/>
            <person name="Pati A."/>
            <person name="Brambilla E."/>
            <person name="Chen A."/>
            <person name="Palaniappan K."/>
            <person name="Land M."/>
            <person name="Hauser L."/>
            <person name="Chang Y.J."/>
            <person name="Jeffries C.D."/>
            <person name="Sikorski J."/>
            <person name="Spring S."/>
            <person name="Rohde M."/>
            <person name="Eichinger K."/>
            <person name="Huber H."/>
            <person name="Wirth R."/>
            <person name="Goker M."/>
            <person name="Detter J.C."/>
            <person name="Woyke T."/>
            <person name="Bristow J."/>
            <person name="Eisen J.A."/>
            <person name="Markowitz V."/>
            <person name="Hugenholtz P."/>
            <person name="Klenk H.P."/>
            <person name="Kyrpides N.C."/>
        </authorList>
    </citation>
    <scope>NUCLEOTIDE SEQUENCE [LARGE SCALE GENOMIC DNA]</scope>
    <source>
        <strain evidence="2">ATCC 43054 / DSM 2088 / JCM 10308 / V24 S</strain>
    </source>
</reference>
<accession>E3GZ68</accession>
<dbReference type="OrthoDB" id="74429at2157"/>
<dbReference type="STRING" id="523846.Mfer_0801"/>
<evidence type="ECO:0000313" key="1">
    <source>
        <dbReference type="EMBL" id="ADP77600.1"/>
    </source>
</evidence>
<dbReference type="AlphaFoldDB" id="E3GZ68"/>
<dbReference type="EMBL" id="CP002278">
    <property type="protein sequence ID" value="ADP77600.1"/>
    <property type="molecule type" value="Genomic_DNA"/>
</dbReference>
<name>E3GZ68_METFV</name>
<proteinExistence type="predicted"/>
<evidence type="ECO:0000313" key="2">
    <source>
        <dbReference type="Proteomes" id="UP000002315"/>
    </source>
</evidence>